<feature type="compositionally biased region" description="Polar residues" evidence="17">
    <location>
        <begin position="369"/>
        <end position="385"/>
    </location>
</feature>
<keyword evidence="8" id="KW-0408">Iron</keyword>
<name>A4VFV3_STUS1</name>
<accession>A4VFV3</accession>
<keyword evidence="11 14" id="KW-0472">Membrane</keyword>
<dbReference type="SUPFAM" id="SSF56935">
    <property type="entry name" value="Porins"/>
    <property type="match status" value="1"/>
</dbReference>
<dbReference type="InterPro" id="IPR036942">
    <property type="entry name" value="Beta-barrel_TonB_sf"/>
</dbReference>
<feature type="short sequence motif" description="TonB C-terminal box" evidence="15">
    <location>
        <begin position="743"/>
        <end position="760"/>
    </location>
</feature>
<evidence type="ECO:0000256" key="8">
    <source>
        <dbReference type="ARBA" id="ARBA00023004"/>
    </source>
</evidence>
<evidence type="ECO:0000256" key="9">
    <source>
        <dbReference type="ARBA" id="ARBA00023065"/>
    </source>
</evidence>
<feature type="domain" description="TonB-dependent receptor-like beta-barrel" evidence="18">
    <location>
        <begin position="292"/>
        <end position="725"/>
    </location>
</feature>
<dbReference type="InterPro" id="IPR012910">
    <property type="entry name" value="Plug_dom"/>
</dbReference>
<dbReference type="EMBL" id="CP000304">
    <property type="protein sequence ID" value="ABP77854.1"/>
    <property type="molecule type" value="Genomic_DNA"/>
</dbReference>
<dbReference type="GO" id="GO:0015891">
    <property type="term" value="P:siderophore transport"/>
    <property type="evidence" value="ECO:0007669"/>
    <property type="project" value="InterPro"/>
</dbReference>
<dbReference type="GO" id="GO:0009279">
    <property type="term" value="C:cell outer membrane"/>
    <property type="evidence" value="ECO:0007669"/>
    <property type="project" value="UniProtKB-SubCell"/>
</dbReference>
<dbReference type="Pfam" id="PF00593">
    <property type="entry name" value="TonB_dep_Rec_b-barrel"/>
    <property type="match status" value="1"/>
</dbReference>
<comment type="similarity">
    <text evidence="2 14 16">Belongs to the TonB-dependent receptor family.</text>
</comment>
<evidence type="ECO:0000256" key="7">
    <source>
        <dbReference type="ARBA" id="ARBA00022729"/>
    </source>
</evidence>
<dbReference type="Gene3D" id="2.40.170.20">
    <property type="entry name" value="TonB-dependent receptor, beta-barrel domain"/>
    <property type="match status" value="1"/>
</dbReference>
<keyword evidence="5" id="KW-0410">Iron transport</keyword>
<evidence type="ECO:0000256" key="15">
    <source>
        <dbReference type="PROSITE-ProRule" id="PRU10144"/>
    </source>
</evidence>
<gene>
    <name evidence="20" type="ordered locus">PST_0147</name>
</gene>
<dbReference type="PANTHER" id="PTHR32552">
    <property type="entry name" value="FERRICHROME IRON RECEPTOR-RELATED"/>
    <property type="match status" value="1"/>
</dbReference>
<dbReference type="PANTHER" id="PTHR32552:SF82">
    <property type="entry name" value="FCUA PROTEIN"/>
    <property type="match status" value="1"/>
</dbReference>
<dbReference type="InterPro" id="IPR010105">
    <property type="entry name" value="TonB_sidphr_rcpt"/>
</dbReference>
<evidence type="ECO:0000256" key="2">
    <source>
        <dbReference type="ARBA" id="ARBA00009810"/>
    </source>
</evidence>
<dbReference type="PROSITE" id="PS52016">
    <property type="entry name" value="TONB_DEPENDENT_REC_3"/>
    <property type="match status" value="1"/>
</dbReference>
<dbReference type="HOGENOM" id="CLU_008287_22_0_6"/>
<dbReference type="Pfam" id="PF07715">
    <property type="entry name" value="Plug"/>
    <property type="match status" value="1"/>
</dbReference>
<dbReference type="InterPro" id="IPR037066">
    <property type="entry name" value="Plug_dom_sf"/>
</dbReference>
<evidence type="ECO:0000313" key="21">
    <source>
        <dbReference type="Proteomes" id="UP000000233"/>
    </source>
</evidence>
<reference evidence="20 21" key="1">
    <citation type="journal article" date="2008" name="Proc. Natl. Acad. Sci. U.S.A.">
        <title>Nitrogen fixation island and rhizosphere competence traits in the genome of root-associated Pseudomonas stutzeri A1501.</title>
        <authorList>
            <person name="Yan Y."/>
            <person name="Yang J."/>
            <person name="Dou Y."/>
            <person name="Chen M."/>
            <person name="Ping S."/>
            <person name="Peng J."/>
            <person name="Lu W."/>
            <person name="Zhang W."/>
            <person name="Yao Z."/>
            <person name="Li H."/>
            <person name="Liu W."/>
            <person name="He S."/>
            <person name="Geng L."/>
            <person name="Zhang X."/>
            <person name="Yang F."/>
            <person name="Yu H."/>
            <person name="Zhan Y."/>
            <person name="Li D."/>
            <person name="Lin Z."/>
            <person name="Wang Y."/>
            <person name="Elmerich C."/>
            <person name="Lin M."/>
            <person name="Jin Q."/>
        </authorList>
    </citation>
    <scope>NUCLEOTIDE SEQUENCE [LARGE SCALE GENOMIC DNA]</scope>
    <source>
        <strain evidence="20 21">A1501</strain>
    </source>
</reference>
<keyword evidence="21" id="KW-1185">Reference proteome</keyword>
<dbReference type="KEGG" id="psa:PST_0147"/>
<proteinExistence type="inferred from homology"/>
<feature type="domain" description="TonB-dependent receptor plug" evidence="19">
    <location>
        <begin position="111"/>
        <end position="208"/>
    </location>
</feature>
<evidence type="ECO:0000313" key="20">
    <source>
        <dbReference type="EMBL" id="ABP77854.1"/>
    </source>
</evidence>
<evidence type="ECO:0000256" key="11">
    <source>
        <dbReference type="ARBA" id="ARBA00023136"/>
    </source>
</evidence>
<evidence type="ECO:0000256" key="4">
    <source>
        <dbReference type="ARBA" id="ARBA00022452"/>
    </source>
</evidence>
<sequence>MAQALIVRRAVPFTPLTVQRPVRSAMPTLRFPRKTALLPVCLAASFAGSPLMAQEQLEEGAQSSAAEPVELQSVEITASADASADGLTQPYAGEQVARGGRVGILGNQDYMETPFTSTAYTSKLIQDQQARSVSDIVQNDPSVRVARGFGNMQELYVVRGFTLFSDDISYNGLYGLLPRQYVAAEFIERAEVFRGASAFLNGAAPGGTGLGGAINLLPKRAPNEPLTRMTVGANSGGQGTVAADLGRRFGEGNQFGIRLNAAKRAGETGVEDENQTLDMFALGLDYQGDRLRLSADVGHQYHFLDNPRPSVTPNGGIPSAPDADDNFAQPWTYSKEKQTFGTFRAEYDFADAITGWAAAGVRDGEEQNRLSNPRATSEGSTTASRFDNHRKDRVYTGEIGMRFRVQTGAVSHEIVTSAAMHDFEEKNAFTFFGPVIGNIYDPFAAPLPTTVTFPGGDLSDPKRTEQVSTQSLAIADTLGFLDDRLRVTLGARRQGIETRSYAPVTGDRIDRYDAYETTPVAGILYQLNDELSVYANYIEGLTKGDTAPAESGGQQVLNSGTSLAPYVAKQTEIGLKYDGGNLGGSIAVFSTERPFGIVENQVFREGGEQRNRGIELSVFGEPAYGTRLLGGLTLLDAEQKKTLNGVNDGNDAIGVPKAQANIGGEWDVPGVQGLTLTSLVVHTGKQYASASNDLRLPSWTRLDLGARYRMTIDDRDVTFRARLDNATGRDYWASTGGYPGSNYLVLGAPRTLSVSATVDF</sequence>
<evidence type="ECO:0000256" key="5">
    <source>
        <dbReference type="ARBA" id="ARBA00022496"/>
    </source>
</evidence>
<protein>
    <submittedName>
        <fullName evidence="20">TonB-dependent ferric siderophore receptor</fullName>
    </submittedName>
</protein>
<keyword evidence="3 14" id="KW-0813">Transport</keyword>
<dbReference type="NCBIfam" id="TIGR01783">
    <property type="entry name" value="TonB-siderophor"/>
    <property type="match status" value="1"/>
</dbReference>
<dbReference type="InterPro" id="IPR039426">
    <property type="entry name" value="TonB-dep_rcpt-like"/>
</dbReference>
<evidence type="ECO:0000256" key="14">
    <source>
        <dbReference type="PROSITE-ProRule" id="PRU01360"/>
    </source>
</evidence>
<evidence type="ECO:0000256" key="3">
    <source>
        <dbReference type="ARBA" id="ARBA00022448"/>
    </source>
</evidence>
<feature type="region of interest" description="Disordered" evidence="17">
    <location>
        <begin position="363"/>
        <end position="390"/>
    </location>
</feature>
<dbReference type="InterPro" id="IPR010917">
    <property type="entry name" value="TonB_rcpt_CS"/>
</dbReference>
<keyword evidence="4 14" id="KW-1134">Transmembrane beta strand</keyword>
<dbReference type="CDD" id="cd01347">
    <property type="entry name" value="ligand_gated_channel"/>
    <property type="match status" value="1"/>
</dbReference>
<keyword evidence="7" id="KW-0732">Signal</keyword>
<evidence type="ECO:0000259" key="18">
    <source>
        <dbReference type="Pfam" id="PF00593"/>
    </source>
</evidence>
<evidence type="ECO:0000256" key="17">
    <source>
        <dbReference type="SAM" id="MobiDB-lite"/>
    </source>
</evidence>
<evidence type="ECO:0000256" key="12">
    <source>
        <dbReference type="ARBA" id="ARBA00023170"/>
    </source>
</evidence>
<evidence type="ECO:0000256" key="6">
    <source>
        <dbReference type="ARBA" id="ARBA00022692"/>
    </source>
</evidence>
<evidence type="ECO:0000256" key="13">
    <source>
        <dbReference type="ARBA" id="ARBA00023237"/>
    </source>
</evidence>
<dbReference type="Gene3D" id="2.170.130.10">
    <property type="entry name" value="TonB-dependent receptor, plug domain"/>
    <property type="match status" value="1"/>
</dbReference>
<keyword evidence="9" id="KW-0406">Ion transport</keyword>
<evidence type="ECO:0000256" key="1">
    <source>
        <dbReference type="ARBA" id="ARBA00004571"/>
    </source>
</evidence>
<evidence type="ECO:0000256" key="10">
    <source>
        <dbReference type="ARBA" id="ARBA00023077"/>
    </source>
</evidence>
<dbReference type="GO" id="GO:0038023">
    <property type="term" value="F:signaling receptor activity"/>
    <property type="evidence" value="ECO:0007669"/>
    <property type="project" value="InterPro"/>
</dbReference>
<dbReference type="Proteomes" id="UP000000233">
    <property type="component" value="Chromosome"/>
</dbReference>
<keyword evidence="13 14" id="KW-0998">Cell outer membrane</keyword>
<dbReference type="GO" id="GO:0015344">
    <property type="term" value="F:siderophore uptake transmembrane transporter activity"/>
    <property type="evidence" value="ECO:0007669"/>
    <property type="project" value="TreeGrafter"/>
</dbReference>
<keyword evidence="6 14" id="KW-0812">Transmembrane</keyword>
<evidence type="ECO:0000259" key="19">
    <source>
        <dbReference type="Pfam" id="PF07715"/>
    </source>
</evidence>
<dbReference type="InterPro" id="IPR000531">
    <property type="entry name" value="Beta-barrel_TonB"/>
</dbReference>
<evidence type="ECO:0000256" key="16">
    <source>
        <dbReference type="RuleBase" id="RU003357"/>
    </source>
</evidence>
<feature type="region of interest" description="Disordered" evidence="17">
    <location>
        <begin position="304"/>
        <end position="328"/>
    </location>
</feature>
<keyword evidence="10 16" id="KW-0798">TonB box</keyword>
<organism evidence="20 21">
    <name type="scientific">Stutzerimonas stutzeri (strain A1501)</name>
    <name type="common">Pseudomonas stutzeri</name>
    <dbReference type="NCBI Taxonomy" id="379731"/>
    <lineage>
        <taxon>Bacteria</taxon>
        <taxon>Pseudomonadati</taxon>
        <taxon>Pseudomonadota</taxon>
        <taxon>Gammaproteobacteria</taxon>
        <taxon>Pseudomonadales</taxon>
        <taxon>Pseudomonadaceae</taxon>
        <taxon>Stutzerimonas</taxon>
    </lineage>
</organism>
<dbReference type="PROSITE" id="PS01156">
    <property type="entry name" value="TONB_DEPENDENT_REC_2"/>
    <property type="match status" value="1"/>
</dbReference>
<dbReference type="AlphaFoldDB" id="A4VFV3"/>
<keyword evidence="12 20" id="KW-0675">Receptor</keyword>
<comment type="subcellular location">
    <subcellularLocation>
        <location evidence="1 14">Cell outer membrane</location>
        <topology evidence="1 14">Multi-pass membrane protein</topology>
    </subcellularLocation>
</comment>
<dbReference type="eggNOG" id="COG4774">
    <property type="taxonomic scope" value="Bacteria"/>
</dbReference>